<protein>
    <submittedName>
        <fullName evidence="2">Uncharacterized protein</fullName>
    </submittedName>
</protein>
<proteinExistence type="predicted"/>
<dbReference type="EMBL" id="JAAAHW010006668">
    <property type="protein sequence ID" value="KAF9956635.1"/>
    <property type="molecule type" value="Genomic_DNA"/>
</dbReference>
<feature type="region of interest" description="Disordered" evidence="1">
    <location>
        <begin position="123"/>
        <end position="171"/>
    </location>
</feature>
<feature type="non-terminal residue" evidence="2">
    <location>
        <position position="1"/>
    </location>
</feature>
<reference evidence="2" key="1">
    <citation type="journal article" date="2020" name="Fungal Divers.">
        <title>Resolving the Mortierellaceae phylogeny through synthesis of multi-gene phylogenetics and phylogenomics.</title>
        <authorList>
            <person name="Vandepol N."/>
            <person name="Liber J."/>
            <person name="Desiro A."/>
            <person name="Na H."/>
            <person name="Kennedy M."/>
            <person name="Barry K."/>
            <person name="Grigoriev I.V."/>
            <person name="Miller A.N."/>
            <person name="O'Donnell K."/>
            <person name="Stajich J.E."/>
            <person name="Bonito G."/>
        </authorList>
    </citation>
    <scope>NUCLEOTIDE SEQUENCE</scope>
    <source>
        <strain evidence="2">MES-2147</strain>
    </source>
</reference>
<evidence type="ECO:0000313" key="3">
    <source>
        <dbReference type="Proteomes" id="UP000749646"/>
    </source>
</evidence>
<dbReference type="AlphaFoldDB" id="A0A9P6LZZ2"/>
<sequence length="373" mass="42751">TTKTSTSPVVPLMDQEYAMDAIANVVDRYYDKFEHFIQCHNAMARPIYDSLVQKHLNLTDHLFESTHNKSKAKVDVIGDIGTESSFGESNQGLRNTGVIYRDGSHVDWTWVAKELQRQLRHQYQENDHQHQLQHRPQRDGLTNSSRERGSDADEWVVDNNSDTEGNSDDIDVTTMYTPQRCRSLWRLQHSAKLDIRATYDPLFDQPSNYKRRRLMCNNKLGSLETEDDATSIQPPSLLVRLQKDRSSLLGELSGGPWDQEEIRVLMGALGTFADKVEHAETLRREIVNIGTDNVMADIGGLKQVAGDRQADFRRTCSMPPLEDVGKVVKHQASIDWSEIQRQYLPWRREAEIALQGFMIVNRLCQEVPTLTRE</sequence>
<evidence type="ECO:0000313" key="2">
    <source>
        <dbReference type="EMBL" id="KAF9956635.1"/>
    </source>
</evidence>
<comment type="caution">
    <text evidence="2">The sequence shown here is derived from an EMBL/GenBank/DDBJ whole genome shotgun (WGS) entry which is preliminary data.</text>
</comment>
<gene>
    <name evidence="2" type="ORF">BGZ65_002545</name>
</gene>
<dbReference type="OrthoDB" id="10577962at2759"/>
<accession>A0A9P6LZZ2</accession>
<organism evidence="2 3">
    <name type="scientific">Modicella reniformis</name>
    <dbReference type="NCBI Taxonomy" id="1440133"/>
    <lineage>
        <taxon>Eukaryota</taxon>
        <taxon>Fungi</taxon>
        <taxon>Fungi incertae sedis</taxon>
        <taxon>Mucoromycota</taxon>
        <taxon>Mortierellomycotina</taxon>
        <taxon>Mortierellomycetes</taxon>
        <taxon>Mortierellales</taxon>
        <taxon>Mortierellaceae</taxon>
        <taxon>Modicella</taxon>
    </lineage>
</organism>
<name>A0A9P6LZZ2_9FUNG</name>
<evidence type="ECO:0000256" key="1">
    <source>
        <dbReference type="SAM" id="MobiDB-lite"/>
    </source>
</evidence>
<keyword evidence="3" id="KW-1185">Reference proteome</keyword>
<dbReference type="Proteomes" id="UP000749646">
    <property type="component" value="Unassembled WGS sequence"/>
</dbReference>